<feature type="region of interest" description="Disordered" evidence="2">
    <location>
        <begin position="239"/>
        <end position="280"/>
    </location>
</feature>
<protein>
    <recommendedName>
        <fullName evidence="4">RING-type domain-containing protein</fullName>
    </recommendedName>
</protein>
<dbReference type="InterPro" id="IPR001841">
    <property type="entry name" value="Znf_RING"/>
</dbReference>
<feature type="compositionally biased region" description="Polar residues" evidence="2">
    <location>
        <begin position="246"/>
        <end position="280"/>
    </location>
</feature>
<feature type="domain" description="RING-type" evidence="4">
    <location>
        <begin position="331"/>
        <end position="371"/>
    </location>
</feature>
<dbReference type="GO" id="GO:0006511">
    <property type="term" value="P:ubiquitin-dependent protein catabolic process"/>
    <property type="evidence" value="ECO:0007669"/>
    <property type="project" value="TreeGrafter"/>
</dbReference>
<sequence length="371" mass="40533">MDQTWANEADFLSVSTVQVDMTTGAVHHNDDVLAKFAILDFTPSSAGSNFFQYVVLCPFSSPRLLSPSADTFISRANSIIYYGGNLDAEDILHSLASFIRINSDDATNLRSLSQRYYTNITTQVAPSNSSDTKTTAGTRQTLQRIYLQGTVSAPIAEDSSSLAGPITGGIFGGLGVLIIVALVIWRIRRYRARQISMRQFAERRAQAMAVLMQSISSKNTHQLDTEHLRCLKTYTLTPKAPEKSGVNDSTSAVQPVAGSVNTPKVHSPDTVSSNTPSSKTWWGSTLWSKGWETMGTFHKRIRQAKNGEAKGSDAPTTESLAMAPLHSGDVCPICLDDMTFGERVRVLPCDHIFHPTCVDPWLVKKSALCPL</sequence>
<dbReference type="Pfam" id="PF13639">
    <property type="entry name" value="zf-RING_2"/>
    <property type="match status" value="1"/>
</dbReference>
<dbReference type="GO" id="GO:0005737">
    <property type="term" value="C:cytoplasm"/>
    <property type="evidence" value="ECO:0007669"/>
    <property type="project" value="TreeGrafter"/>
</dbReference>
<evidence type="ECO:0000256" key="3">
    <source>
        <dbReference type="SAM" id="Phobius"/>
    </source>
</evidence>
<dbReference type="CDD" id="cd16454">
    <property type="entry name" value="RING-H2_PA-TM-RING"/>
    <property type="match status" value="1"/>
</dbReference>
<dbReference type="Proteomes" id="UP001150925">
    <property type="component" value="Unassembled WGS sequence"/>
</dbReference>
<dbReference type="PROSITE" id="PS50089">
    <property type="entry name" value="ZF_RING_2"/>
    <property type="match status" value="1"/>
</dbReference>
<proteinExistence type="predicted"/>
<dbReference type="AlphaFoldDB" id="A0A9W8AQ95"/>
<keyword evidence="1" id="KW-0479">Metal-binding</keyword>
<keyword evidence="3" id="KW-0472">Membrane</keyword>
<keyword evidence="1" id="KW-0862">Zinc</keyword>
<reference evidence="5" key="1">
    <citation type="submission" date="2022-07" db="EMBL/GenBank/DDBJ databases">
        <title>Phylogenomic reconstructions and comparative analyses of Kickxellomycotina fungi.</title>
        <authorList>
            <person name="Reynolds N.K."/>
            <person name="Stajich J.E."/>
            <person name="Barry K."/>
            <person name="Grigoriev I.V."/>
            <person name="Crous P."/>
            <person name="Smith M.E."/>
        </authorList>
    </citation>
    <scope>NUCLEOTIDE SEQUENCE</scope>
    <source>
        <strain evidence="5">RSA 1196</strain>
    </source>
</reference>
<dbReference type="OrthoDB" id="8062037at2759"/>
<gene>
    <name evidence="5" type="ORF">IWQ62_004216</name>
</gene>
<dbReference type="PANTHER" id="PTHR22765">
    <property type="entry name" value="RING FINGER AND PROTEASE ASSOCIATED DOMAIN-CONTAINING"/>
    <property type="match status" value="1"/>
</dbReference>
<dbReference type="GO" id="GO:0061630">
    <property type="term" value="F:ubiquitin protein ligase activity"/>
    <property type="evidence" value="ECO:0007669"/>
    <property type="project" value="TreeGrafter"/>
</dbReference>
<feature type="transmembrane region" description="Helical" evidence="3">
    <location>
        <begin position="162"/>
        <end position="185"/>
    </location>
</feature>
<dbReference type="InterPro" id="IPR013083">
    <property type="entry name" value="Znf_RING/FYVE/PHD"/>
</dbReference>
<name>A0A9W8AQ95_9FUNG</name>
<dbReference type="CDD" id="cd12087">
    <property type="entry name" value="TM_EGFR-like"/>
    <property type="match status" value="1"/>
</dbReference>
<evidence type="ECO:0000256" key="1">
    <source>
        <dbReference type="PROSITE-ProRule" id="PRU00175"/>
    </source>
</evidence>
<comment type="caution">
    <text evidence="5">The sequence shown here is derived from an EMBL/GenBank/DDBJ whole genome shotgun (WGS) entry which is preliminary data.</text>
</comment>
<dbReference type="SUPFAM" id="SSF57850">
    <property type="entry name" value="RING/U-box"/>
    <property type="match status" value="1"/>
</dbReference>
<organism evidence="5 6">
    <name type="scientific">Dispira parvispora</name>
    <dbReference type="NCBI Taxonomy" id="1520584"/>
    <lineage>
        <taxon>Eukaryota</taxon>
        <taxon>Fungi</taxon>
        <taxon>Fungi incertae sedis</taxon>
        <taxon>Zoopagomycota</taxon>
        <taxon>Kickxellomycotina</taxon>
        <taxon>Dimargaritomycetes</taxon>
        <taxon>Dimargaritales</taxon>
        <taxon>Dimargaritaceae</taxon>
        <taxon>Dispira</taxon>
    </lineage>
</organism>
<dbReference type="Gene3D" id="3.30.40.10">
    <property type="entry name" value="Zinc/RING finger domain, C3HC4 (zinc finger)"/>
    <property type="match status" value="1"/>
</dbReference>
<evidence type="ECO:0000256" key="2">
    <source>
        <dbReference type="SAM" id="MobiDB-lite"/>
    </source>
</evidence>
<dbReference type="SMART" id="SM00184">
    <property type="entry name" value="RING"/>
    <property type="match status" value="1"/>
</dbReference>
<dbReference type="InterPro" id="IPR051826">
    <property type="entry name" value="E3_ubiquitin-ligase_domain"/>
</dbReference>
<keyword evidence="3" id="KW-1133">Transmembrane helix</keyword>
<dbReference type="PANTHER" id="PTHR22765:SF416">
    <property type="entry name" value="E3 UBIQUITIN-PROTEIN LIGASE GODZILLA"/>
    <property type="match status" value="1"/>
</dbReference>
<accession>A0A9W8AQ95</accession>
<evidence type="ECO:0000313" key="6">
    <source>
        <dbReference type="Proteomes" id="UP001150925"/>
    </source>
</evidence>
<keyword evidence="3" id="KW-0812">Transmembrane</keyword>
<evidence type="ECO:0000313" key="5">
    <source>
        <dbReference type="EMBL" id="KAJ1960484.1"/>
    </source>
</evidence>
<keyword evidence="6" id="KW-1185">Reference proteome</keyword>
<feature type="non-terminal residue" evidence="5">
    <location>
        <position position="1"/>
    </location>
</feature>
<evidence type="ECO:0000259" key="4">
    <source>
        <dbReference type="PROSITE" id="PS50089"/>
    </source>
</evidence>
<dbReference type="GO" id="GO:0008270">
    <property type="term" value="F:zinc ion binding"/>
    <property type="evidence" value="ECO:0007669"/>
    <property type="project" value="UniProtKB-KW"/>
</dbReference>
<dbReference type="EMBL" id="JANBPY010001331">
    <property type="protein sequence ID" value="KAJ1960484.1"/>
    <property type="molecule type" value="Genomic_DNA"/>
</dbReference>
<keyword evidence="1" id="KW-0863">Zinc-finger</keyword>